<name>A0A6A2ZPG6_HIBSY</name>
<feature type="domain" description="Reverse transcriptase zinc-binding" evidence="2">
    <location>
        <begin position="7"/>
        <end position="59"/>
    </location>
</feature>
<dbReference type="InterPro" id="IPR002156">
    <property type="entry name" value="RNaseH_domain"/>
</dbReference>
<evidence type="ECO:0000259" key="2">
    <source>
        <dbReference type="Pfam" id="PF13966"/>
    </source>
</evidence>
<dbReference type="EMBL" id="VEPZ02001121">
    <property type="protein sequence ID" value="KAE8693219.1"/>
    <property type="molecule type" value="Genomic_DNA"/>
</dbReference>
<dbReference type="GO" id="GO:0004523">
    <property type="term" value="F:RNA-DNA hybrid ribonuclease activity"/>
    <property type="evidence" value="ECO:0007669"/>
    <property type="project" value="InterPro"/>
</dbReference>
<protein>
    <submittedName>
        <fullName evidence="3">Uncharacterized protein</fullName>
    </submittedName>
</protein>
<dbReference type="GO" id="GO:0003676">
    <property type="term" value="F:nucleic acid binding"/>
    <property type="evidence" value="ECO:0007669"/>
    <property type="project" value="InterPro"/>
</dbReference>
<accession>A0A6A2ZPG6</accession>
<dbReference type="Proteomes" id="UP000436088">
    <property type="component" value="Unassembled WGS sequence"/>
</dbReference>
<evidence type="ECO:0000313" key="3">
    <source>
        <dbReference type="EMBL" id="KAE8693219.1"/>
    </source>
</evidence>
<dbReference type="Pfam" id="PF13966">
    <property type="entry name" value="zf-RVT"/>
    <property type="match status" value="1"/>
</dbReference>
<evidence type="ECO:0000313" key="4">
    <source>
        <dbReference type="Proteomes" id="UP000436088"/>
    </source>
</evidence>
<dbReference type="InterPro" id="IPR026960">
    <property type="entry name" value="RVT-Znf"/>
</dbReference>
<dbReference type="Pfam" id="PF13456">
    <property type="entry name" value="RVT_3"/>
    <property type="match status" value="1"/>
</dbReference>
<keyword evidence="4" id="KW-1185">Reference proteome</keyword>
<feature type="domain" description="RNase H type-1" evidence="1">
    <location>
        <begin position="135"/>
        <end position="183"/>
    </location>
</feature>
<comment type="caution">
    <text evidence="3">The sequence shown here is derived from an EMBL/GenBank/DDBJ whole genome shotgun (WGS) entry which is preliminary data.</text>
</comment>
<organism evidence="3 4">
    <name type="scientific">Hibiscus syriacus</name>
    <name type="common">Rose of Sharon</name>
    <dbReference type="NCBI Taxonomy" id="106335"/>
    <lineage>
        <taxon>Eukaryota</taxon>
        <taxon>Viridiplantae</taxon>
        <taxon>Streptophyta</taxon>
        <taxon>Embryophyta</taxon>
        <taxon>Tracheophyta</taxon>
        <taxon>Spermatophyta</taxon>
        <taxon>Magnoliopsida</taxon>
        <taxon>eudicotyledons</taxon>
        <taxon>Gunneridae</taxon>
        <taxon>Pentapetalae</taxon>
        <taxon>rosids</taxon>
        <taxon>malvids</taxon>
        <taxon>Malvales</taxon>
        <taxon>Malvaceae</taxon>
        <taxon>Malvoideae</taxon>
        <taxon>Hibiscus</taxon>
    </lineage>
</organism>
<reference evidence="3" key="1">
    <citation type="submission" date="2019-09" db="EMBL/GenBank/DDBJ databases">
        <title>Draft genome information of white flower Hibiscus syriacus.</title>
        <authorList>
            <person name="Kim Y.-M."/>
        </authorList>
    </citation>
    <scope>NUCLEOTIDE SEQUENCE [LARGE SCALE GENOMIC DNA]</scope>
    <source>
        <strain evidence="3">YM2019G1</strain>
    </source>
</reference>
<proteinExistence type="predicted"/>
<gene>
    <name evidence="3" type="ORF">F3Y22_tig00110814pilonHSYRG00030</name>
</gene>
<evidence type="ECO:0000259" key="1">
    <source>
        <dbReference type="Pfam" id="PF13456"/>
    </source>
</evidence>
<dbReference type="AlphaFoldDB" id="A0A6A2ZPG6"/>
<sequence length="201" mass="22209">MEPPGNNQTVPKVKIFAWKVCHDAIPTGAKLSSNGIGNGVCSPCKQGRETSLDALKDCCMWMENAALILQPDKFVQFLLLIWNMWNRRNKWIHEGVLQSARGVIDFAWLYGTDFLKVASETDLPSQTRTLTTDGLARRLHGSFTAEIVEAIALSSGIEMAHENGWSAVDVKSDSFAVINKLHSPNLDLSVAGYRSSTLELF</sequence>